<comment type="subcellular location">
    <subcellularLocation>
        <location evidence="1">Cell membrane</location>
        <topology evidence="1">Multi-pass membrane protein</topology>
    </subcellularLocation>
</comment>
<dbReference type="PANTHER" id="PTHR34220">
    <property type="entry name" value="SENSOR HISTIDINE KINASE YPDA"/>
    <property type="match status" value="1"/>
</dbReference>
<keyword evidence="8" id="KW-0067">ATP-binding</keyword>
<dbReference type="InterPro" id="IPR010559">
    <property type="entry name" value="Sig_transdc_His_kin_internal"/>
</dbReference>
<keyword evidence="6" id="KW-0547">Nucleotide-binding</keyword>
<dbReference type="GO" id="GO:0005886">
    <property type="term" value="C:plasma membrane"/>
    <property type="evidence" value="ECO:0007669"/>
    <property type="project" value="UniProtKB-SubCell"/>
</dbReference>
<dbReference type="InterPro" id="IPR003594">
    <property type="entry name" value="HATPase_dom"/>
</dbReference>
<protein>
    <submittedName>
        <fullName evidence="14">Sensor histidine kinase</fullName>
    </submittedName>
</protein>
<dbReference type="Pfam" id="PF02743">
    <property type="entry name" value="dCache_1"/>
    <property type="match status" value="1"/>
</dbReference>
<evidence type="ECO:0000256" key="1">
    <source>
        <dbReference type="ARBA" id="ARBA00004651"/>
    </source>
</evidence>
<keyword evidence="9 12" id="KW-1133">Transmembrane helix</keyword>
<keyword evidence="5 12" id="KW-0812">Transmembrane</keyword>
<evidence type="ECO:0000313" key="15">
    <source>
        <dbReference type="Proteomes" id="UP000324209"/>
    </source>
</evidence>
<accession>A0A5C1QNJ3</accession>
<dbReference type="Gene3D" id="1.10.8.500">
    <property type="entry name" value="HAMP domain in histidine kinase"/>
    <property type="match status" value="1"/>
</dbReference>
<evidence type="ECO:0000256" key="5">
    <source>
        <dbReference type="ARBA" id="ARBA00022692"/>
    </source>
</evidence>
<name>A0A5C1QNJ3_9SPIO</name>
<evidence type="ECO:0000256" key="3">
    <source>
        <dbReference type="ARBA" id="ARBA00022553"/>
    </source>
</evidence>
<dbReference type="Pfam" id="PF06580">
    <property type="entry name" value="His_kinase"/>
    <property type="match status" value="1"/>
</dbReference>
<evidence type="ECO:0000256" key="10">
    <source>
        <dbReference type="ARBA" id="ARBA00023012"/>
    </source>
</evidence>
<reference evidence="14 15" key="1">
    <citation type="submission" date="2019-02" db="EMBL/GenBank/DDBJ databases">
        <title>Complete Genome Sequence and Methylome Analysis of free living Spirochaetas.</title>
        <authorList>
            <person name="Fomenkov A."/>
            <person name="Dubinina G."/>
            <person name="Leshcheva N."/>
            <person name="Mikheeva N."/>
            <person name="Grabovich M."/>
            <person name="Vincze T."/>
            <person name="Roberts R.J."/>
        </authorList>
    </citation>
    <scope>NUCLEOTIDE SEQUENCE [LARGE SCALE GENOMIC DNA]</scope>
    <source>
        <strain evidence="14 15">K2</strain>
    </source>
</reference>
<organism evidence="14 15">
    <name type="scientific">Oceanispirochaeta crateris</name>
    <dbReference type="NCBI Taxonomy" id="2518645"/>
    <lineage>
        <taxon>Bacteria</taxon>
        <taxon>Pseudomonadati</taxon>
        <taxon>Spirochaetota</taxon>
        <taxon>Spirochaetia</taxon>
        <taxon>Spirochaetales</taxon>
        <taxon>Spirochaetaceae</taxon>
        <taxon>Oceanispirochaeta</taxon>
    </lineage>
</organism>
<keyword evidence="7 14" id="KW-0418">Kinase</keyword>
<dbReference type="Gene3D" id="3.30.450.20">
    <property type="entry name" value="PAS domain"/>
    <property type="match status" value="2"/>
</dbReference>
<evidence type="ECO:0000256" key="11">
    <source>
        <dbReference type="ARBA" id="ARBA00023136"/>
    </source>
</evidence>
<evidence type="ECO:0000256" key="7">
    <source>
        <dbReference type="ARBA" id="ARBA00022777"/>
    </source>
</evidence>
<dbReference type="InterPro" id="IPR003660">
    <property type="entry name" value="HAMP_dom"/>
</dbReference>
<evidence type="ECO:0000256" key="2">
    <source>
        <dbReference type="ARBA" id="ARBA00022475"/>
    </source>
</evidence>
<evidence type="ECO:0000256" key="12">
    <source>
        <dbReference type="SAM" id="Phobius"/>
    </source>
</evidence>
<dbReference type="SUPFAM" id="SSF55874">
    <property type="entry name" value="ATPase domain of HSP90 chaperone/DNA topoisomerase II/histidine kinase"/>
    <property type="match status" value="1"/>
</dbReference>
<proteinExistence type="predicted"/>
<dbReference type="InterPro" id="IPR033479">
    <property type="entry name" value="dCache_1"/>
</dbReference>
<dbReference type="InterPro" id="IPR050640">
    <property type="entry name" value="Bact_2-comp_sensor_kinase"/>
</dbReference>
<evidence type="ECO:0000256" key="8">
    <source>
        <dbReference type="ARBA" id="ARBA00022840"/>
    </source>
</evidence>
<feature type="transmembrane region" description="Helical" evidence="12">
    <location>
        <begin position="304"/>
        <end position="326"/>
    </location>
</feature>
<keyword evidence="10" id="KW-0902">Two-component regulatory system</keyword>
<dbReference type="InterPro" id="IPR036890">
    <property type="entry name" value="HATPase_C_sf"/>
</dbReference>
<evidence type="ECO:0000256" key="9">
    <source>
        <dbReference type="ARBA" id="ARBA00022989"/>
    </source>
</evidence>
<dbReference type="CDD" id="cd06225">
    <property type="entry name" value="HAMP"/>
    <property type="match status" value="1"/>
</dbReference>
<dbReference type="PANTHER" id="PTHR34220:SF11">
    <property type="entry name" value="SENSOR PROTEIN KINASE HPTS"/>
    <property type="match status" value="1"/>
</dbReference>
<evidence type="ECO:0000313" key="14">
    <source>
        <dbReference type="EMBL" id="QEN08789.1"/>
    </source>
</evidence>
<dbReference type="Pfam" id="PF02518">
    <property type="entry name" value="HATPase_c"/>
    <property type="match status" value="1"/>
</dbReference>
<dbReference type="AlphaFoldDB" id="A0A5C1QNJ3"/>
<dbReference type="SMART" id="SM00304">
    <property type="entry name" value="HAMP"/>
    <property type="match status" value="1"/>
</dbReference>
<dbReference type="Proteomes" id="UP000324209">
    <property type="component" value="Chromosome"/>
</dbReference>
<dbReference type="GO" id="GO:0005524">
    <property type="term" value="F:ATP binding"/>
    <property type="evidence" value="ECO:0007669"/>
    <property type="project" value="UniProtKB-KW"/>
</dbReference>
<keyword evidence="4" id="KW-0808">Transferase</keyword>
<dbReference type="Gene3D" id="3.30.565.10">
    <property type="entry name" value="Histidine kinase-like ATPase, C-terminal domain"/>
    <property type="match status" value="1"/>
</dbReference>
<dbReference type="KEGG" id="ock:EXM22_12615"/>
<evidence type="ECO:0000259" key="13">
    <source>
        <dbReference type="PROSITE" id="PS50885"/>
    </source>
</evidence>
<feature type="domain" description="HAMP" evidence="13">
    <location>
        <begin position="328"/>
        <end position="380"/>
    </location>
</feature>
<keyword evidence="2" id="KW-1003">Cell membrane</keyword>
<dbReference type="Pfam" id="PF00672">
    <property type="entry name" value="HAMP"/>
    <property type="match status" value="1"/>
</dbReference>
<dbReference type="PROSITE" id="PS50885">
    <property type="entry name" value="HAMP"/>
    <property type="match status" value="1"/>
</dbReference>
<sequence length="600" mass="68253">MRCITSAIVLKSIQEFLPKNIVKKLTRIDLSIGQSILISTLTIVTIVLAVTGLIFYTSFSIHTDALVESQSREINKQIVLNYESYINSIIEIANYIQSSSLNLDLKNSYESLQNIYVYNMESKKDVVSLALYDKNGVFLLGDLDRKVYDKQVILSFWFQNAMKDDAIFHFSPPHISGDDTRTQEEIISVSKVVDYFDGSVQKKGVLLLELNFRVIKELAGKTNLGPGGHILILNDDDSLIYSTVSGAPMAPESLELARAQYLGGFKADINSIGMYGNINTLSHTRWRIVTVTNIDDLNKAKSQMFLNLFLIMGSSLLITALVALFISRRISKPLNQLKKCMLRIESGDFYSRVEVTGQKEIVLVAKSFNDMIDEIRTLMDRLVSEQREKRKTELVALQNQINPHFLYNTLDSIVWLAENERSEDVVTTVVALARFFRISISKGKNFIAVKDEISHIRNYLTIQKIRYIGKFEYRFEIDKDIYNYKVMKLILQPLVENAIYHGVGEEEGTIIIRGYKKEQFLVFEVENSGYGIPKEKIEMLYQILNGTMDGHSVGLRNVYQRLKLYYGDKADLIISSELDEMTNVTLMIPSGLQNGDGQNE</sequence>
<dbReference type="GO" id="GO:0000155">
    <property type="term" value="F:phosphorelay sensor kinase activity"/>
    <property type="evidence" value="ECO:0007669"/>
    <property type="project" value="InterPro"/>
</dbReference>
<dbReference type="EMBL" id="CP036150">
    <property type="protein sequence ID" value="QEN08789.1"/>
    <property type="molecule type" value="Genomic_DNA"/>
</dbReference>
<keyword evidence="15" id="KW-1185">Reference proteome</keyword>
<gene>
    <name evidence="14" type="ORF">EXM22_12615</name>
</gene>
<dbReference type="OrthoDB" id="370211at2"/>
<feature type="transmembrane region" description="Helical" evidence="12">
    <location>
        <begin position="36"/>
        <end position="56"/>
    </location>
</feature>
<dbReference type="SMART" id="SM00387">
    <property type="entry name" value="HATPase_c"/>
    <property type="match status" value="1"/>
</dbReference>
<evidence type="ECO:0000256" key="6">
    <source>
        <dbReference type="ARBA" id="ARBA00022741"/>
    </source>
</evidence>
<evidence type="ECO:0000256" key="4">
    <source>
        <dbReference type="ARBA" id="ARBA00022679"/>
    </source>
</evidence>
<dbReference type="SUPFAM" id="SSF158472">
    <property type="entry name" value="HAMP domain-like"/>
    <property type="match status" value="1"/>
</dbReference>
<keyword evidence="3" id="KW-0597">Phosphoprotein</keyword>
<keyword evidence="11 12" id="KW-0472">Membrane</keyword>